<dbReference type="EC" id="2.1.1.37" evidence="1"/>
<gene>
    <name evidence="9" type="primary">ddeI</name>
    <name evidence="9" type="ORF">CQA01_01880</name>
</gene>
<dbReference type="Proteomes" id="UP000321301">
    <property type="component" value="Unassembled WGS sequence"/>
</dbReference>
<evidence type="ECO:0000256" key="2">
    <source>
        <dbReference type="ARBA" id="ARBA00022603"/>
    </source>
</evidence>
<dbReference type="InterPro" id="IPR029063">
    <property type="entry name" value="SAM-dependent_MTases_sf"/>
</dbReference>
<dbReference type="InterPro" id="IPR001525">
    <property type="entry name" value="C5_MeTfrase"/>
</dbReference>
<dbReference type="AlphaFoldDB" id="A0A512C613"/>
<keyword evidence="4 7" id="KW-0949">S-adenosyl-L-methionine</keyword>
<comment type="similarity">
    <text evidence="7 8">Belongs to the class I-like SAM-binding methyltransferase superfamily. C5-methyltransferase family.</text>
</comment>
<evidence type="ECO:0000256" key="7">
    <source>
        <dbReference type="PROSITE-ProRule" id="PRU01016"/>
    </source>
</evidence>
<reference evidence="9 10" key="1">
    <citation type="submission" date="2019-07" db="EMBL/GenBank/DDBJ databases">
        <title>Whole genome shotgun sequence of Cyclobacterium qasimii NBRC 106168.</title>
        <authorList>
            <person name="Hosoyama A."/>
            <person name="Uohara A."/>
            <person name="Ohji S."/>
            <person name="Ichikawa N."/>
        </authorList>
    </citation>
    <scope>NUCLEOTIDE SEQUENCE [LARGE SCALE GENOMIC DNA]</scope>
    <source>
        <strain evidence="9 10">NBRC 106168</strain>
    </source>
</reference>
<comment type="catalytic activity">
    <reaction evidence="6">
        <text>a 2'-deoxycytidine in DNA + S-adenosyl-L-methionine = a 5-methyl-2'-deoxycytidine in DNA + S-adenosyl-L-homocysteine + H(+)</text>
        <dbReference type="Rhea" id="RHEA:13681"/>
        <dbReference type="Rhea" id="RHEA-COMP:11369"/>
        <dbReference type="Rhea" id="RHEA-COMP:11370"/>
        <dbReference type="ChEBI" id="CHEBI:15378"/>
        <dbReference type="ChEBI" id="CHEBI:57856"/>
        <dbReference type="ChEBI" id="CHEBI:59789"/>
        <dbReference type="ChEBI" id="CHEBI:85452"/>
        <dbReference type="ChEBI" id="CHEBI:85454"/>
        <dbReference type="EC" id="2.1.1.37"/>
    </reaction>
</comment>
<dbReference type="InterPro" id="IPR050390">
    <property type="entry name" value="C5-Methyltransferase"/>
</dbReference>
<name>A0A512C613_9BACT</name>
<dbReference type="Gene3D" id="3.90.120.10">
    <property type="entry name" value="DNA Methylase, subunit A, domain 2"/>
    <property type="match status" value="1"/>
</dbReference>
<dbReference type="GO" id="GO:0003886">
    <property type="term" value="F:DNA (cytosine-5-)-methyltransferase activity"/>
    <property type="evidence" value="ECO:0007669"/>
    <property type="project" value="UniProtKB-EC"/>
</dbReference>
<evidence type="ECO:0000256" key="3">
    <source>
        <dbReference type="ARBA" id="ARBA00022679"/>
    </source>
</evidence>
<accession>A0A512C613</accession>
<dbReference type="PANTHER" id="PTHR10629">
    <property type="entry name" value="CYTOSINE-SPECIFIC METHYLTRANSFERASE"/>
    <property type="match status" value="1"/>
</dbReference>
<dbReference type="PANTHER" id="PTHR10629:SF52">
    <property type="entry name" value="DNA (CYTOSINE-5)-METHYLTRANSFERASE 1"/>
    <property type="match status" value="1"/>
</dbReference>
<dbReference type="RefSeq" id="WP_218033207.1">
    <property type="nucleotide sequence ID" value="NZ_BJYV01000001.1"/>
</dbReference>
<evidence type="ECO:0000256" key="1">
    <source>
        <dbReference type="ARBA" id="ARBA00011975"/>
    </source>
</evidence>
<dbReference type="GO" id="GO:0032259">
    <property type="term" value="P:methylation"/>
    <property type="evidence" value="ECO:0007669"/>
    <property type="project" value="UniProtKB-KW"/>
</dbReference>
<evidence type="ECO:0000313" key="10">
    <source>
        <dbReference type="Proteomes" id="UP000321301"/>
    </source>
</evidence>
<comment type="caution">
    <text evidence="9">The sequence shown here is derived from an EMBL/GenBank/DDBJ whole genome shotgun (WGS) entry which is preliminary data.</text>
</comment>
<keyword evidence="3 7" id="KW-0808">Transferase</keyword>
<dbReference type="GO" id="GO:0044027">
    <property type="term" value="P:negative regulation of gene expression via chromosomal CpG island methylation"/>
    <property type="evidence" value="ECO:0007669"/>
    <property type="project" value="TreeGrafter"/>
</dbReference>
<evidence type="ECO:0000256" key="8">
    <source>
        <dbReference type="RuleBase" id="RU000416"/>
    </source>
</evidence>
<evidence type="ECO:0000313" key="9">
    <source>
        <dbReference type="EMBL" id="GEO19654.1"/>
    </source>
</evidence>
<dbReference type="GO" id="GO:0009307">
    <property type="term" value="P:DNA restriction-modification system"/>
    <property type="evidence" value="ECO:0007669"/>
    <property type="project" value="UniProtKB-KW"/>
</dbReference>
<evidence type="ECO:0000256" key="6">
    <source>
        <dbReference type="ARBA" id="ARBA00047422"/>
    </source>
</evidence>
<dbReference type="EMBL" id="BJYV01000001">
    <property type="protein sequence ID" value="GEO19654.1"/>
    <property type="molecule type" value="Genomic_DNA"/>
</dbReference>
<dbReference type="PROSITE" id="PS51679">
    <property type="entry name" value="SAM_MT_C5"/>
    <property type="match status" value="1"/>
</dbReference>
<sequence length="469" mass="54578">MIDFIINSRPKNEKEKIKEVIKDLSRIIDLENIPTKELTDISPIPKEIPSKIIQFLGPEAINVYSTIYSSILLKNSSLTTKYSLNKKQKKNDKLNKPKMADFFSGAGGLSLGMEQSGFNPVFASDFNFSALQTYYLNHKLSPDKYHFGDMREFTEAHSYYQKALKDAFLITGGPPCQGFSTANRQPLLNDPRNELYKDFLLILKEVNPPFFLLENVKGMARKTKEIKKDMKRILGPEYEYCFLILNAKDYNIPQNRERFFIIGNRIGVNPENIALSIKSKASGTKFLLRHALESLPEIEAGTDFNQPFVENESIGYKIRKYNIPETAYSRYINGEKKQYYLFNHKSRFNNENDREIFRRLPQGGDSGHESIQDILKYKNREEIFKDKYFKLIPDRVCKAITSHMRIDCHMYIHPWQARGLSPREAARIQTFPDDYVFMGRPNEWYQQIGNAVPVKLAEMLGKEIMKYWK</sequence>
<dbReference type="NCBIfam" id="TIGR00675">
    <property type="entry name" value="dcm"/>
    <property type="match status" value="1"/>
</dbReference>
<dbReference type="Gene3D" id="3.40.50.150">
    <property type="entry name" value="Vaccinia Virus protein VP39"/>
    <property type="match status" value="1"/>
</dbReference>
<evidence type="ECO:0000256" key="5">
    <source>
        <dbReference type="ARBA" id="ARBA00022747"/>
    </source>
</evidence>
<dbReference type="InterPro" id="IPR031303">
    <property type="entry name" value="C5_meth_CS"/>
</dbReference>
<proteinExistence type="inferred from homology"/>
<dbReference type="GO" id="GO:0003677">
    <property type="term" value="F:DNA binding"/>
    <property type="evidence" value="ECO:0007669"/>
    <property type="project" value="TreeGrafter"/>
</dbReference>
<keyword evidence="2 7" id="KW-0489">Methyltransferase</keyword>
<dbReference type="SUPFAM" id="SSF53335">
    <property type="entry name" value="S-adenosyl-L-methionine-dependent methyltransferases"/>
    <property type="match status" value="1"/>
</dbReference>
<evidence type="ECO:0000256" key="4">
    <source>
        <dbReference type="ARBA" id="ARBA00022691"/>
    </source>
</evidence>
<dbReference type="PRINTS" id="PR00105">
    <property type="entry name" value="C5METTRFRASE"/>
</dbReference>
<protein>
    <recommendedName>
        <fullName evidence="1">DNA (cytosine-5-)-methyltransferase</fullName>
        <ecNumber evidence="1">2.1.1.37</ecNumber>
    </recommendedName>
</protein>
<dbReference type="Pfam" id="PF00145">
    <property type="entry name" value="DNA_methylase"/>
    <property type="match status" value="1"/>
</dbReference>
<organism evidence="9 10">
    <name type="scientific">Cyclobacterium qasimii</name>
    <dbReference type="NCBI Taxonomy" id="1350429"/>
    <lineage>
        <taxon>Bacteria</taxon>
        <taxon>Pseudomonadati</taxon>
        <taxon>Bacteroidota</taxon>
        <taxon>Cytophagia</taxon>
        <taxon>Cytophagales</taxon>
        <taxon>Cyclobacteriaceae</taxon>
        <taxon>Cyclobacterium</taxon>
    </lineage>
</organism>
<feature type="active site" evidence="7">
    <location>
        <position position="176"/>
    </location>
</feature>
<keyword evidence="5" id="KW-0680">Restriction system</keyword>
<keyword evidence="10" id="KW-1185">Reference proteome</keyword>
<dbReference type="PROSITE" id="PS00095">
    <property type="entry name" value="C5_MTASE_2"/>
    <property type="match status" value="1"/>
</dbReference>